<organism evidence="1 2">
    <name type="scientific">Naganishia vaughanmartiniae</name>
    <dbReference type="NCBI Taxonomy" id="1424756"/>
    <lineage>
        <taxon>Eukaryota</taxon>
        <taxon>Fungi</taxon>
        <taxon>Dikarya</taxon>
        <taxon>Basidiomycota</taxon>
        <taxon>Agaricomycotina</taxon>
        <taxon>Tremellomycetes</taxon>
        <taxon>Filobasidiales</taxon>
        <taxon>Filobasidiaceae</taxon>
        <taxon>Naganishia</taxon>
    </lineage>
</organism>
<protein>
    <submittedName>
        <fullName evidence="1">Uncharacterized protein</fullName>
    </submittedName>
</protein>
<accession>A0ACC2XPR2</accession>
<evidence type="ECO:0000313" key="1">
    <source>
        <dbReference type="EMBL" id="KAJ9125247.1"/>
    </source>
</evidence>
<name>A0ACC2XPR2_9TREE</name>
<proteinExistence type="predicted"/>
<reference evidence="1" key="1">
    <citation type="submission" date="2023-04" db="EMBL/GenBank/DDBJ databases">
        <title>Draft Genome sequencing of Naganishia species isolated from polar environments using Oxford Nanopore Technology.</title>
        <authorList>
            <person name="Leo P."/>
            <person name="Venkateswaran K."/>
        </authorList>
    </citation>
    <scope>NUCLEOTIDE SEQUENCE</scope>
    <source>
        <strain evidence="1">MNA-CCFEE 5425</strain>
    </source>
</reference>
<dbReference type="Proteomes" id="UP001243375">
    <property type="component" value="Unassembled WGS sequence"/>
</dbReference>
<evidence type="ECO:0000313" key="2">
    <source>
        <dbReference type="Proteomes" id="UP001243375"/>
    </source>
</evidence>
<dbReference type="EMBL" id="JASBWU010000001">
    <property type="protein sequence ID" value="KAJ9125247.1"/>
    <property type="molecule type" value="Genomic_DNA"/>
</dbReference>
<gene>
    <name evidence="1" type="ORF">QFC22_000202</name>
</gene>
<sequence length="546" mass="59980">MNSDFTARITLDEWQEYQNLKANFHRYTDCYSQEQQTLLARIDHLQIENVSLHDKLLTQEQLSEIKPDRNAEDSGIQSDSVRRRLNRRASLFDGTWTNSLQSTMVSPYPPTVFSPSVSISRARKPTLAVTVPDRSPVCLSSPSEEQSKSCGAADGPKTSWTFSPSSSSTSLKPERRSSGHLPAVRPSLVPLDTFAEDEPFTNASWAEFEWDGDFDPPGTAVSAPAGLISSSAVRNVQYTMVLIDASNVKFVPELVEQGQTGGYSFIDNLHHTISSQLATHDLSPIADTFMIRMIVQEEEYGNLKNGNADPKQMEEFCLGIQSHMSSMPFEIVPNVRFSDSPSAVLSALRMCLGDEDCQRVFLAVDVSLPVYRDSLLNLSANSNTSKLLLLNGDSDAQNMDITCLDVRNVVSAISDSSGSIVLPSAAGSREDEARWIPPSYSDVAKAAPRFDYPGDNSASPSGHVDRSETIETWQPSSLSQAITVPHFPIVHAECALAASKRCLFDGNQFQGRGHQPNMASLLYGERTFKEESTAGRRPRGEANGKQ</sequence>
<comment type="caution">
    <text evidence="1">The sequence shown here is derived from an EMBL/GenBank/DDBJ whole genome shotgun (WGS) entry which is preliminary data.</text>
</comment>
<keyword evidence="2" id="KW-1185">Reference proteome</keyword>